<comment type="caution">
    <text evidence="1">The sequence shown here is derived from an EMBL/GenBank/DDBJ whole genome shotgun (WGS) entry which is preliminary data.</text>
</comment>
<dbReference type="EMBL" id="CAIJDP010000082">
    <property type="protein sequence ID" value="CAD0007270.1"/>
    <property type="molecule type" value="Genomic_DNA"/>
</dbReference>
<evidence type="ECO:0000313" key="1">
    <source>
        <dbReference type="EMBL" id="CAD0007270.1"/>
    </source>
</evidence>
<keyword evidence="2" id="KW-1185">Reference proteome</keyword>
<organism evidence="1 2">
    <name type="scientific">Flavobacterium salmonis</name>
    <dbReference type="NCBI Taxonomy" id="2654844"/>
    <lineage>
        <taxon>Bacteria</taxon>
        <taxon>Pseudomonadati</taxon>
        <taxon>Bacteroidota</taxon>
        <taxon>Flavobacteriia</taxon>
        <taxon>Flavobacteriales</taxon>
        <taxon>Flavobacteriaceae</taxon>
        <taxon>Flavobacterium</taxon>
    </lineage>
</organism>
<proteinExistence type="predicted"/>
<dbReference type="RefSeq" id="WP_180909965.1">
    <property type="nucleotide sequence ID" value="NZ_CAIJDP010000082.1"/>
</dbReference>
<accession>A0A6V6Z659</accession>
<sequence>MSTTNQQGSSCGPIEKPAGFEIGVLANGLGYRINFPNPRHKKPLPPIAQVTINEKHEMEISIVVFISQNAKVTADQLTVIQDFSYTNDGTPYANFYVCYDVAPEPCSIFDVFQLSFTANPNCFTPNSKCNLPIPNLLELKEIVCFLWDEDPTGSRGTVTTVQTGV</sequence>
<dbReference type="Proteomes" id="UP000530060">
    <property type="component" value="Unassembled WGS sequence"/>
</dbReference>
<evidence type="ECO:0000313" key="2">
    <source>
        <dbReference type="Proteomes" id="UP000530060"/>
    </source>
</evidence>
<protein>
    <submittedName>
        <fullName evidence="1">Uncharacterized protein</fullName>
    </submittedName>
</protein>
<name>A0A6V6Z659_9FLAO</name>
<dbReference type="AlphaFoldDB" id="A0A6V6Z659"/>
<reference evidence="1 2" key="1">
    <citation type="submission" date="2020-06" db="EMBL/GenBank/DDBJ databases">
        <authorList>
            <person name="Criscuolo A."/>
        </authorList>
    </citation>
    <scope>NUCLEOTIDE SEQUENCE [LARGE SCALE GENOMIC DNA]</scope>
    <source>
        <strain evidence="2">CIP 111411</strain>
    </source>
</reference>
<gene>
    <name evidence="1" type="ORF">FLAT13_03750</name>
</gene>